<dbReference type="GO" id="GO:0005254">
    <property type="term" value="F:chloride channel activity"/>
    <property type="evidence" value="ECO:0007669"/>
    <property type="project" value="TreeGrafter"/>
</dbReference>
<evidence type="ECO:0000256" key="2">
    <source>
        <dbReference type="ARBA" id="ARBA00009671"/>
    </source>
</evidence>
<sequence>DKLFGKRLLQARHYIMSRKSWLKMVPTENCDILMTFPDTIDDHTLLWLLNQMRVGIPQMGMHKAVKAQFGGGTRRFSCEEDNIYENVESELCFFTSQVNAQSPPSGAGRRCSGACLSWFQERQSIIKYWLDNLRAKHGEVLHNIHFLEGQPIIPELVARGVIHQMFPLHEQRILNQLMTSWVQAVCERQPLDDICDYFGVKISMYFAWLGFYTNSMLYPAVIGFLLWILAESDQTSQDICCVVFALFNVVWATLFLERWKRREAELAYRWGTLDTPAESLEEPRPQFRGVKRCSPITGCEEFYYPPWKRALFRWLVSLPVCLLCLCFVFLAMLLCLELQEVVMEIQELPGITRFVPKILLALTVTICDEVYKKIAYWLNNMENYRLQSAYENNLIIKMVFVRRISGFCLTQTVDFDWTSCNLSGFMVVFQFEFINSYLSLFYIGFYLKDMERLKEMLATLLIFRQFLQNIKEVLQPYLYEQNKLGVFTPKVLWELFQAIVLKYGRLALGKAQASMTGYSFLGPRGVPVGQGGNPEPRRRGDLKAGFRLTEEEWDMSDSGLKQRKVSFTEKVDYQDVGTETQAGYESFLKDSPTLVEDGMDPSSIFDSCDEDSDCEAPAQVRGSVCRRRCRSGTKRMKRTFHVVRKVPHDPLLSKENGAVSVPKESDPLCPRRRNVGEGREDKKSWMDPPEEPRTVSLTQAEMESCMQTYEVGNALLVTHTQRNSVTTDACPQGTLQDYQEMFIQFGYVVLFSSAFPLAAMCALINNIIEIRSDALKLCTSLQRPFGLRVENIGQWQTAMEAMGLIAIIVNCYLIGQCGQLQRLFPWLSPEMTIVSIVLLEHFAILLKYIIHVAIPDIPGWVADEMAKLEYRRREAFKKHEQQAQQHFQQQLRRRREEEELHRQAELQAEARHDGDGHKPDAHQHHHDKSTGGKAGEKPKRPSSLLGNNNVMKLKQIIPLQGKFSSGASRSPAQSPTGSEAKLPGFLKFLKSPDVKKE</sequence>
<feature type="non-terminal residue" evidence="9">
    <location>
        <position position="997"/>
    </location>
</feature>
<dbReference type="KEGG" id="tng:GSTEN00020889G001"/>
<dbReference type="OrthoDB" id="296386at2759"/>
<dbReference type="InterPro" id="IPR007632">
    <property type="entry name" value="Anoctamin"/>
</dbReference>
<evidence type="ECO:0000256" key="7">
    <source>
        <dbReference type="SAM" id="MobiDB-lite"/>
    </source>
</evidence>
<keyword evidence="5 6" id="KW-0472">Membrane</keyword>
<feature type="transmembrane region" description="Helical" evidence="6">
    <location>
        <begin position="236"/>
        <end position="256"/>
    </location>
</feature>
<dbReference type="Pfam" id="PF04547">
    <property type="entry name" value="Anoctamin"/>
    <property type="match status" value="2"/>
</dbReference>
<dbReference type="PANTHER" id="PTHR12308">
    <property type="entry name" value="ANOCTAMIN"/>
    <property type="match status" value="1"/>
</dbReference>
<organism evidence="9">
    <name type="scientific">Tetraodon nigroviridis</name>
    <name type="common">Spotted green pufferfish</name>
    <name type="synonym">Chelonodon nigroviridis</name>
    <dbReference type="NCBI Taxonomy" id="99883"/>
    <lineage>
        <taxon>Eukaryota</taxon>
        <taxon>Metazoa</taxon>
        <taxon>Chordata</taxon>
        <taxon>Craniata</taxon>
        <taxon>Vertebrata</taxon>
        <taxon>Euteleostomi</taxon>
        <taxon>Actinopterygii</taxon>
        <taxon>Neopterygii</taxon>
        <taxon>Teleostei</taxon>
        <taxon>Neoteleostei</taxon>
        <taxon>Acanthomorphata</taxon>
        <taxon>Eupercaria</taxon>
        <taxon>Tetraodontiformes</taxon>
        <taxon>Tetradontoidea</taxon>
        <taxon>Tetraodontidae</taxon>
        <taxon>Tetraodon</taxon>
    </lineage>
</organism>
<feature type="region of interest" description="Disordered" evidence="7">
    <location>
        <begin position="879"/>
        <end position="948"/>
    </location>
</feature>
<keyword evidence="4 6" id="KW-1133">Transmembrane helix</keyword>
<evidence type="ECO:0000256" key="4">
    <source>
        <dbReference type="ARBA" id="ARBA00022989"/>
    </source>
</evidence>
<accession>Q4SBN7</accession>
<feature type="domain" description="Anoctamin transmembrane" evidence="8">
    <location>
        <begin position="194"/>
        <end position="407"/>
    </location>
</feature>
<comment type="caution">
    <text evidence="6">Lacks conserved residue(s) required for the propagation of feature annotation.</text>
</comment>
<feature type="compositionally biased region" description="Basic and acidic residues" evidence="7">
    <location>
        <begin position="674"/>
        <end position="693"/>
    </location>
</feature>
<evidence type="ECO:0000259" key="8">
    <source>
        <dbReference type="Pfam" id="PF04547"/>
    </source>
</evidence>
<evidence type="ECO:0000256" key="6">
    <source>
        <dbReference type="RuleBase" id="RU280814"/>
    </source>
</evidence>
<reference evidence="9" key="2">
    <citation type="submission" date="2004-02" db="EMBL/GenBank/DDBJ databases">
        <authorList>
            <consortium name="Genoscope"/>
            <consortium name="Whitehead Institute Centre for Genome Research"/>
        </authorList>
    </citation>
    <scope>NUCLEOTIDE SEQUENCE</scope>
</reference>
<dbReference type="EMBL" id="CAAE01014667">
    <property type="protein sequence ID" value="CAG01945.1"/>
    <property type="molecule type" value="Genomic_DNA"/>
</dbReference>
<gene>
    <name evidence="9" type="ORF">GSTENG00020889001</name>
</gene>
<evidence type="ECO:0000256" key="5">
    <source>
        <dbReference type="ARBA" id="ARBA00023136"/>
    </source>
</evidence>
<comment type="similarity">
    <text evidence="2 6">Belongs to the anoctamin family.</text>
</comment>
<evidence type="ECO:0000256" key="3">
    <source>
        <dbReference type="ARBA" id="ARBA00022692"/>
    </source>
</evidence>
<feature type="non-terminal residue" evidence="9">
    <location>
        <position position="1"/>
    </location>
</feature>
<dbReference type="GO" id="GO:0005886">
    <property type="term" value="C:plasma membrane"/>
    <property type="evidence" value="ECO:0007669"/>
    <property type="project" value="TreeGrafter"/>
</dbReference>
<evidence type="ECO:0000313" key="9">
    <source>
        <dbReference type="EMBL" id="CAG01945.1"/>
    </source>
</evidence>
<comment type="subcellular location">
    <subcellularLocation>
        <location evidence="1 6">Membrane</location>
        <topology evidence="1 6">Multi-pass membrane protein</topology>
    </subcellularLocation>
</comment>
<reference evidence="9" key="1">
    <citation type="journal article" date="2004" name="Nature">
        <title>Genome duplication in the teleost fish Tetraodon nigroviridis reveals the early vertebrate proto-karyotype.</title>
        <authorList>
            <person name="Jaillon O."/>
            <person name="Aury J.-M."/>
            <person name="Brunet F."/>
            <person name="Petit J.-L."/>
            <person name="Stange-Thomann N."/>
            <person name="Mauceli E."/>
            <person name="Bouneau L."/>
            <person name="Fischer C."/>
            <person name="Ozouf-Costaz C."/>
            <person name="Bernot A."/>
            <person name="Nicaud S."/>
            <person name="Jaffe D."/>
            <person name="Fisher S."/>
            <person name="Lutfalla G."/>
            <person name="Dossat C."/>
            <person name="Segurens B."/>
            <person name="Dasilva C."/>
            <person name="Salanoubat M."/>
            <person name="Levy M."/>
            <person name="Boudet N."/>
            <person name="Castellano S."/>
            <person name="Anthouard V."/>
            <person name="Jubin C."/>
            <person name="Castelli V."/>
            <person name="Katinka M."/>
            <person name="Vacherie B."/>
            <person name="Biemont C."/>
            <person name="Skalli Z."/>
            <person name="Cattolico L."/>
            <person name="Poulain J."/>
            <person name="De Berardinis V."/>
            <person name="Cruaud C."/>
            <person name="Duprat S."/>
            <person name="Brottier P."/>
            <person name="Coutanceau J.-P."/>
            <person name="Gouzy J."/>
            <person name="Parra G."/>
            <person name="Lardier G."/>
            <person name="Chapple C."/>
            <person name="McKernan K.J."/>
            <person name="McEwan P."/>
            <person name="Bosak S."/>
            <person name="Kellis M."/>
            <person name="Volff J.-N."/>
            <person name="Guigo R."/>
            <person name="Zody M.C."/>
            <person name="Mesirov J."/>
            <person name="Lindblad-Toh K."/>
            <person name="Birren B."/>
            <person name="Nusbaum C."/>
            <person name="Kahn D."/>
            <person name="Robinson-Rechavi M."/>
            <person name="Laudet V."/>
            <person name="Schachter V."/>
            <person name="Quetier F."/>
            <person name="Saurin W."/>
            <person name="Scarpelli C."/>
            <person name="Wincker P."/>
            <person name="Lander E.S."/>
            <person name="Weissenbach J."/>
            <person name="Roest Crollius H."/>
        </authorList>
    </citation>
    <scope>NUCLEOTIDE SEQUENCE [LARGE SCALE GENOMIC DNA]</scope>
</reference>
<comment type="caution">
    <text evidence="9">The sequence shown here is derived from an EMBL/GenBank/DDBJ whole genome shotgun (WGS) entry which is preliminary data.</text>
</comment>
<feature type="region of interest" description="Disordered" evidence="7">
    <location>
        <begin position="653"/>
        <end position="693"/>
    </location>
</feature>
<feature type="compositionally biased region" description="Polar residues" evidence="7">
    <location>
        <begin position="962"/>
        <end position="977"/>
    </location>
</feature>
<dbReference type="InterPro" id="IPR049452">
    <property type="entry name" value="Anoctamin_TM"/>
</dbReference>
<proteinExistence type="inferred from homology"/>
<name>Q4SBN7_TETNG</name>
<feature type="domain" description="Anoctamin transmembrane" evidence="8">
    <location>
        <begin position="428"/>
        <end position="867"/>
    </location>
</feature>
<dbReference type="PANTHER" id="PTHR12308:SF47">
    <property type="entry name" value="ANOCTAMIN"/>
    <property type="match status" value="1"/>
</dbReference>
<feature type="region of interest" description="Disordered" evidence="7">
    <location>
        <begin position="961"/>
        <end position="997"/>
    </location>
</feature>
<keyword evidence="3 6" id="KW-0812">Transmembrane</keyword>
<feature type="transmembrane region" description="Helical" evidence="6">
    <location>
        <begin position="425"/>
        <end position="447"/>
    </location>
</feature>
<evidence type="ECO:0000256" key="1">
    <source>
        <dbReference type="ARBA" id="ARBA00004141"/>
    </source>
</evidence>
<dbReference type="AlphaFoldDB" id="Q4SBN7"/>
<feature type="transmembrane region" description="Helical" evidence="6">
    <location>
        <begin position="745"/>
        <end position="768"/>
    </location>
</feature>
<protein>
    <recommendedName>
        <fullName evidence="6">Anoctamin</fullName>
    </recommendedName>
</protein>
<feature type="transmembrane region" description="Helical" evidence="6">
    <location>
        <begin position="206"/>
        <end position="230"/>
    </location>
</feature>
<feature type="compositionally biased region" description="Basic and acidic residues" evidence="7">
    <location>
        <begin position="894"/>
        <end position="939"/>
    </location>
</feature>
<feature type="transmembrane region" description="Helical" evidence="6">
    <location>
        <begin position="311"/>
        <end position="334"/>
    </location>
</feature>